<comment type="caution">
    <text evidence="4">The sequence shown here is derived from an EMBL/GenBank/DDBJ whole genome shotgun (WGS) entry which is preliminary data.</text>
</comment>
<protein>
    <submittedName>
        <fullName evidence="4">DUF5050 domain-containing protein</fullName>
    </submittedName>
</protein>
<gene>
    <name evidence="4" type="ORF">DXB93_09335</name>
</gene>
<evidence type="ECO:0000313" key="5">
    <source>
        <dbReference type="Proteomes" id="UP000261032"/>
    </source>
</evidence>
<evidence type="ECO:0000256" key="1">
    <source>
        <dbReference type="SAM" id="Phobius"/>
    </source>
</evidence>
<organism evidence="4 5">
    <name type="scientific">Thomasclavelia ramosa</name>
    <dbReference type="NCBI Taxonomy" id="1547"/>
    <lineage>
        <taxon>Bacteria</taxon>
        <taxon>Bacillati</taxon>
        <taxon>Bacillota</taxon>
        <taxon>Erysipelotrichia</taxon>
        <taxon>Erysipelotrichales</taxon>
        <taxon>Coprobacillaceae</taxon>
        <taxon>Thomasclavelia</taxon>
    </lineage>
</organism>
<evidence type="ECO:0000259" key="2">
    <source>
        <dbReference type="Pfam" id="PF13240"/>
    </source>
</evidence>
<accession>A0A3E3ED57</accession>
<dbReference type="AlphaFoldDB" id="A0A3E3ED57"/>
<dbReference type="RefSeq" id="WP_117581437.1">
    <property type="nucleotide sequence ID" value="NZ_QUSL01000012.1"/>
</dbReference>
<dbReference type="Pfam" id="PF16472">
    <property type="entry name" value="DUF5050"/>
    <property type="match status" value="1"/>
</dbReference>
<dbReference type="EMBL" id="QUSL01000012">
    <property type="protein sequence ID" value="RGD85147.1"/>
    <property type="molecule type" value="Genomic_DNA"/>
</dbReference>
<keyword evidence="1" id="KW-0812">Transmembrane</keyword>
<dbReference type="SUPFAM" id="SSF69304">
    <property type="entry name" value="Tricorn protease N-terminal domain"/>
    <property type="match status" value="1"/>
</dbReference>
<reference evidence="4 5" key="1">
    <citation type="submission" date="2018-08" db="EMBL/GenBank/DDBJ databases">
        <title>A genome reference for cultivated species of the human gut microbiota.</title>
        <authorList>
            <person name="Zou Y."/>
            <person name="Xue W."/>
            <person name="Luo G."/>
        </authorList>
    </citation>
    <scope>NUCLEOTIDE SEQUENCE [LARGE SCALE GENOMIC DNA]</scope>
    <source>
        <strain evidence="4 5">OM06-4</strain>
    </source>
</reference>
<proteinExistence type="predicted"/>
<keyword evidence="1" id="KW-0472">Membrane</keyword>
<feature type="domain" description="Zinc-ribbon" evidence="2">
    <location>
        <begin position="7"/>
        <end position="28"/>
    </location>
</feature>
<dbReference type="InterPro" id="IPR026870">
    <property type="entry name" value="Zinc_ribbon_dom"/>
</dbReference>
<dbReference type="Pfam" id="PF13240">
    <property type="entry name" value="Zn_Ribbon_1"/>
    <property type="match status" value="1"/>
</dbReference>
<dbReference type="InterPro" id="IPR032485">
    <property type="entry name" value="LRP1-like_beta_prop"/>
</dbReference>
<keyword evidence="1" id="KW-1133">Transmembrane helix</keyword>
<sequence length="411" mass="47172">MEKIKRCRKCGARLLEHEKRCPVCGTPVGLDKEVDIIKEEQIIEPEKVDEFIAADKTEQTLLKSNESAQNYWRSKKIWAVFIVLIVVTTVMRQYVINNPIKLAENDNSNTITNDYSDSKISINKNTGKYSQATNINYLGISYVNDDAVYLMMNSELLKYDCSFNNRELVLEQAVTVFSEDEQWYYYLDENNDYIRMDKKTKAEDILLKNVYYVHNLGDKVYYQNDSDGETIHCLELETNQDHKISDEVSYSIVVDEEKGRIFYINKNNELVSIALDGSDKKNLANNTNVYTYDGEYLYYINNDGLVKSDLEGQSKVIYESNNLSLVNLVEKKLVIQDKNIIYTMDLDGKDKKKLYTMDIGGSLTFEVVGDKLLVLTKGNSDSVIGYEIVGLDGKRHILDDENQPTIKGNGF</sequence>
<name>A0A3E3ED57_9FIRM</name>
<evidence type="ECO:0000313" key="4">
    <source>
        <dbReference type="EMBL" id="RGD85147.1"/>
    </source>
</evidence>
<dbReference type="Proteomes" id="UP000261032">
    <property type="component" value="Unassembled WGS sequence"/>
</dbReference>
<evidence type="ECO:0000259" key="3">
    <source>
        <dbReference type="Pfam" id="PF16472"/>
    </source>
</evidence>
<feature type="transmembrane region" description="Helical" evidence="1">
    <location>
        <begin position="77"/>
        <end position="95"/>
    </location>
</feature>
<feature type="domain" description="Prolow-density lipoprotein receptor-related protein 1-like beta-propeller" evidence="3">
    <location>
        <begin position="132"/>
        <end position="370"/>
    </location>
</feature>